<dbReference type="EMBL" id="DVFT01000197">
    <property type="protein sequence ID" value="HIQ97554.1"/>
    <property type="molecule type" value="Genomic_DNA"/>
</dbReference>
<evidence type="ECO:0000313" key="5">
    <source>
        <dbReference type="Proteomes" id="UP000886886"/>
    </source>
</evidence>
<reference evidence="4" key="2">
    <citation type="journal article" date="2021" name="PeerJ">
        <title>Extensive microbial diversity within the chicken gut microbiome revealed by metagenomics and culture.</title>
        <authorList>
            <person name="Gilroy R."/>
            <person name="Ravi A."/>
            <person name="Getino M."/>
            <person name="Pursley I."/>
            <person name="Horton D.L."/>
            <person name="Alikhan N.F."/>
            <person name="Baker D."/>
            <person name="Gharbi K."/>
            <person name="Hall N."/>
            <person name="Watson M."/>
            <person name="Adriaenssens E.M."/>
            <person name="Foster-Nyarko E."/>
            <person name="Jarju S."/>
            <person name="Secka A."/>
            <person name="Antonio M."/>
            <person name="Oren A."/>
            <person name="Chaudhuri R.R."/>
            <person name="La Ragione R."/>
            <person name="Hildebrand F."/>
            <person name="Pallen M.J."/>
        </authorList>
    </citation>
    <scope>NUCLEOTIDE SEQUENCE</scope>
    <source>
        <strain evidence="4">ChiSjej3B21-11622</strain>
    </source>
</reference>
<keyword evidence="3" id="KW-0472">Membrane</keyword>
<proteinExistence type="predicted"/>
<evidence type="ECO:0000313" key="4">
    <source>
        <dbReference type="EMBL" id="HIQ97554.1"/>
    </source>
</evidence>
<keyword evidence="1" id="KW-0175">Coiled coil</keyword>
<evidence type="ECO:0000256" key="3">
    <source>
        <dbReference type="SAM" id="Phobius"/>
    </source>
</evidence>
<dbReference type="AlphaFoldDB" id="A0A9D0ZXD8"/>
<gene>
    <name evidence="4" type="ORF">IAB26_13480</name>
</gene>
<evidence type="ECO:0000256" key="1">
    <source>
        <dbReference type="SAM" id="Coils"/>
    </source>
</evidence>
<feature type="region of interest" description="Disordered" evidence="2">
    <location>
        <begin position="26"/>
        <end position="64"/>
    </location>
</feature>
<feature type="coiled-coil region" evidence="1">
    <location>
        <begin position="98"/>
        <end position="125"/>
    </location>
</feature>
<dbReference type="Proteomes" id="UP000886886">
    <property type="component" value="Unassembled WGS sequence"/>
</dbReference>
<keyword evidence="3" id="KW-0812">Transmembrane</keyword>
<feature type="compositionally biased region" description="Basic and acidic residues" evidence="2">
    <location>
        <begin position="37"/>
        <end position="60"/>
    </location>
</feature>
<sequence length="180" mass="20883">MGNQRDPRYGYYQRTYIEGNTVRKLHDTQAVPQELPDDQREYRRPAPRRESSVRAREGQNARRAVKARTRRRAIQMNFGYVAFLTGAAAMSVFICVNFLQLQARNTSLQKEIISLESQYSELKLSNDDAYARAVSSVDLEEIRDIAINELGMVYAKEGQIITYDSETEDYVRQYEEVPQE</sequence>
<name>A0A9D0ZXD8_9FIRM</name>
<comment type="caution">
    <text evidence="4">The sequence shown here is derived from an EMBL/GenBank/DDBJ whole genome shotgun (WGS) entry which is preliminary data.</text>
</comment>
<protein>
    <recommendedName>
        <fullName evidence="6">Cell division protein FtsL</fullName>
    </recommendedName>
</protein>
<feature type="transmembrane region" description="Helical" evidence="3">
    <location>
        <begin position="78"/>
        <end position="99"/>
    </location>
</feature>
<keyword evidence="3" id="KW-1133">Transmembrane helix</keyword>
<accession>A0A9D0ZXD8</accession>
<organism evidence="4 5">
    <name type="scientific">Candidatus Limivivens merdigallinarum</name>
    <dbReference type="NCBI Taxonomy" id="2840859"/>
    <lineage>
        <taxon>Bacteria</taxon>
        <taxon>Bacillati</taxon>
        <taxon>Bacillota</taxon>
        <taxon>Clostridia</taxon>
        <taxon>Lachnospirales</taxon>
        <taxon>Lachnospiraceae</taxon>
        <taxon>Lachnospiraceae incertae sedis</taxon>
        <taxon>Candidatus Limivivens</taxon>
    </lineage>
</organism>
<reference evidence="4" key="1">
    <citation type="submission" date="2020-10" db="EMBL/GenBank/DDBJ databases">
        <authorList>
            <person name="Gilroy R."/>
        </authorList>
    </citation>
    <scope>NUCLEOTIDE SEQUENCE</scope>
    <source>
        <strain evidence="4">ChiSjej3B21-11622</strain>
    </source>
</reference>
<evidence type="ECO:0008006" key="6">
    <source>
        <dbReference type="Google" id="ProtNLM"/>
    </source>
</evidence>
<evidence type="ECO:0000256" key="2">
    <source>
        <dbReference type="SAM" id="MobiDB-lite"/>
    </source>
</evidence>